<accession>A0A0V8QB16</accession>
<dbReference type="EMBL" id="LNAM01000201">
    <property type="protein sequence ID" value="KSV57761.1"/>
    <property type="molecule type" value="Genomic_DNA"/>
</dbReference>
<name>A0A0V8QB16_9FIRM</name>
<dbReference type="PANTHER" id="PTHR36455">
    <property type="match status" value="1"/>
</dbReference>
<dbReference type="AlphaFoldDB" id="A0A0V8QB16"/>
<organism evidence="1 2">
    <name type="scientific">Acetivibrio ethanolgignens</name>
    <dbReference type="NCBI Taxonomy" id="290052"/>
    <lineage>
        <taxon>Bacteria</taxon>
        <taxon>Bacillati</taxon>
        <taxon>Bacillota</taxon>
        <taxon>Clostridia</taxon>
        <taxon>Eubacteriales</taxon>
        <taxon>Oscillospiraceae</taxon>
        <taxon>Acetivibrio</taxon>
    </lineage>
</organism>
<dbReference type="NCBIfam" id="NF033819">
    <property type="entry name" value="IS66_TnpB"/>
    <property type="match status" value="1"/>
</dbReference>
<evidence type="ECO:0000313" key="1">
    <source>
        <dbReference type="EMBL" id="KSV57761.1"/>
    </source>
</evidence>
<dbReference type="Proteomes" id="UP000054874">
    <property type="component" value="Unassembled WGS sequence"/>
</dbReference>
<proteinExistence type="predicted"/>
<dbReference type="PANTHER" id="PTHR36455:SF1">
    <property type="entry name" value="BLR8292 PROTEIN"/>
    <property type="match status" value="1"/>
</dbReference>
<dbReference type="InterPro" id="IPR008878">
    <property type="entry name" value="Transposase_IS66_Orf2"/>
</dbReference>
<reference evidence="1 2" key="1">
    <citation type="submission" date="2015-11" db="EMBL/GenBank/DDBJ databases">
        <title>Butyribacter intestini gen. nov., sp. nov., a butyric acid-producing bacterium of the family Lachnospiraceae isolated from the human faeces.</title>
        <authorList>
            <person name="Zou Y."/>
            <person name="Xue W."/>
            <person name="Luo G."/>
            <person name="Lv M."/>
        </authorList>
    </citation>
    <scope>NUCLEOTIDE SEQUENCE [LARGE SCALE GENOMIC DNA]</scope>
    <source>
        <strain evidence="1 2">ACET-33324</strain>
    </source>
</reference>
<dbReference type="RefSeq" id="WP_058354006.1">
    <property type="nucleotide sequence ID" value="NZ_CABMMD010000201.1"/>
</dbReference>
<sequence>MLKSFAGDAEHVILATGATDFRKQITSLSAMVTTQYNMDPFAESCVFLFCNRRRNAIKVLRYDRNGFVLATKKLLDGMKFQWPRNTEEVKEITGQQLEWLLDGLEIEQKKAHHPVSISSEEVCF</sequence>
<dbReference type="STRING" id="290052.ASU35_15235"/>
<dbReference type="Pfam" id="PF05717">
    <property type="entry name" value="TnpB_IS66"/>
    <property type="match status" value="1"/>
</dbReference>
<protein>
    <submittedName>
        <fullName evidence="1">Transposase</fullName>
    </submittedName>
</protein>
<keyword evidence="2" id="KW-1185">Reference proteome</keyword>
<comment type="caution">
    <text evidence="1">The sequence shown here is derived from an EMBL/GenBank/DDBJ whole genome shotgun (WGS) entry which is preliminary data.</text>
</comment>
<gene>
    <name evidence="1" type="ORF">ASU35_15235</name>
</gene>
<dbReference type="OrthoDB" id="4956084at2"/>
<evidence type="ECO:0000313" key="2">
    <source>
        <dbReference type="Proteomes" id="UP000054874"/>
    </source>
</evidence>